<keyword evidence="1 5" id="KW-0540">Nuclease</keyword>
<keyword evidence="2 5" id="KW-0479">Metal-binding</keyword>
<evidence type="ECO:0000256" key="2">
    <source>
        <dbReference type="ARBA" id="ARBA00022723"/>
    </source>
</evidence>
<dbReference type="GeneID" id="108629782"/>
<evidence type="ECO:0000256" key="1">
    <source>
        <dbReference type="ARBA" id="ARBA00022722"/>
    </source>
</evidence>
<keyword evidence="8" id="KW-1185">Reference proteome</keyword>
<dbReference type="GO" id="GO:0005634">
    <property type="term" value="C:nucleus"/>
    <property type="evidence" value="ECO:0007669"/>
    <property type="project" value="UniProtKB-SubCell"/>
</dbReference>
<dbReference type="Proteomes" id="UP000694925">
    <property type="component" value="Unplaced"/>
</dbReference>
<feature type="region of interest" description="Disordered" evidence="6">
    <location>
        <begin position="153"/>
        <end position="194"/>
    </location>
</feature>
<organism evidence="8 10">
    <name type="scientific">Ceratina calcarata</name>
    <dbReference type="NCBI Taxonomy" id="156304"/>
    <lineage>
        <taxon>Eukaryota</taxon>
        <taxon>Metazoa</taxon>
        <taxon>Ecdysozoa</taxon>
        <taxon>Arthropoda</taxon>
        <taxon>Hexapoda</taxon>
        <taxon>Insecta</taxon>
        <taxon>Pterygota</taxon>
        <taxon>Neoptera</taxon>
        <taxon>Endopterygota</taxon>
        <taxon>Hymenoptera</taxon>
        <taxon>Apocrita</taxon>
        <taxon>Aculeata</taxon>
        <taxon>Apoidea</taxon>
        <taxon>Anthophila</taxon>
        <taxon>Apidae</taxon>
        <taxon>Ceratina</taxon>
        <taxon>Zadontomerus</taxon>
    </lineage>
</organism>
<dbReference type="InterPro" id="IPR014883">
    <property type="entry name" value="VRR_NUC"/>
</dbReference>
<dbReference type="Pfam" id="PF21170">
    <property type="entry name" value="FAN1_TPR"/>
    <property type="match status" value="1"/>
</dbReference>
<dbReference type="GO" id="GO:0017108">
    <property type="term" value="F:5'-flap endonuclease activity"/>
    <property type="evidence" value="ECO:0007669"/>
    <property type="project" value="TreeGrafter"/>
</dbReference>
<dbReference type="SMART" id="SM00990">
    <property type="entry name" value="VRR_NUC"/>
    <property type="match status" value="1"/>
</dbReference>
<dbReference type="CDD" id="cd22326">
    <property type="entry name" value="FAN1-like"/>
    <property type="match status" value="1"/>
</dbReference>
<feature type="region of interest" description="Disordered" evidence="6">
    <location>
        <begin position="205"/>
        <end position="224"/>
    </location>
</feature>
<dbReference type="GO" id="GO:0046872">
    <property type="term" value="F:metal ion binding"/>
    <property type="evidence" value="ECO:0007669"/>
    <property type="project" value="UniProtKB-KW"/>
</dbReference>
<reference evidence="9 10" key="1">
    <citation type="submission" date="2025-04" db="UniProtKB">
        <authorList>
            <consortium name="RefSeq"/>
        </authorList>
    </citation>
    <scope>IDENTIFICATION</scope>
    <source>
        <tissue evidence="9 10">Whole body</tissue>
    </source>
</reference>
<dbReference type="InterPro" id="IPR033315">
    <property type="entry name" value="Fan1-like"/>
</dbReference>
<keyword evidence="5" id="KW-0227">DNA damage</keyword>
<dbReference type="AlphaFoldDB" id="A0AAJ7S9S4"/>
<dbReference type="InterPro" id="IPR049126">
    <property type="entry name" value="FAN1-like_TPR"/>
</dbReference>
<dbReference type="RefSeq" id="XP_026673325.1">
    <property type="nucleotide sequence ID" value="XM_026817524.1"/>
</dbReference>
<feature type="domain" description="VRR-NUC" evidence="7">
    <location>
        <begin position="821"/>
        <end position="951"/>
    </location>
</feature>
<dbReference type="Pfam" id="PF08774">
    <property type="entry name" value="VRR_NUC"/>
    <property type="match status" value="1"/>
</dbReference>
<dbReference type="PANTHER" id="PTHR15749:SF4">
    <property type="entry name" value="FANCONI-ASSOCIATED NUCLEASE 1"/>
    <property type="match status" value="1"/>
</dbReference>
<keyword evidence="4 5" id="KW-0460">Magnesium</keyword>
<dbReference type="RefSeq" id="XP_026673324.1">
    <property type="nucleotide sequence ID" value="XM_026817523.1"/>
</dbReference>
<dbReference type="PANTHER" id="PTHR15749">
    <property type="entry name" value="FANCONI-ASSOCIATED NUCLEASE 1"/>
    <property type="match status" value="1"/>
</dbReference>
<evidence type="ECO:0000256" key="5">
    <source>
        <dbReference type="RuleBase" id="RU365033"/>
    </source>
</evidence>
<feature type="compositionally biased region" description="Low complexity" evidence="6">
    <location>
        <begin position="205"/>
        <end position="214"/>
    </location>
</feature>
<dbReference type="InterPro" id="IPR049132">
    <property type="entry name" value="FAN1-like_euk"/>
</dbReference>
<keyword evidence="3 5" id="KW-0378">Hydrolase</keyword>
<evidence type="ECO:0000256" key="3">
    <source>
        <dbReference type="ARBA" id="ARBA00022801"/>
    </source>
</evidence>
<evidence type="ECO:0000313" key="9">
    <source>
        <dbReference type="RefSeq" id="XP_026673324.1"/>
    </source>
</evidence>
<name>A0AAJ7S9S4_9HYME</name>
<comment type="subcellular location">
    <subcellularLocation>
        <location evidence="5">Nucleus</location>
    </subcellularLocation>
</comment>
<keyword evidence="5" id="KW-0539">Nucleus</keyword>
<evidence type="ECO:0000256" key="6">
    <source>
        <dbReference type="SAM" id="MobiDB-lite"/>
    </source>
</evidence>
<dbReference type="GO" id="GO:0036297">
    <property type="term" value="P:interstrand cross-link repair"/>
    <property type="evidence" value="ECO:0007669"/>
    <property type="project" value="InterPro"/>
</dbReference>
<comment type="catalytic activity">
    <reaction evidence="5">
        <text>Hydrolytically removes 5'-nucleotides successively from the 3'-hydroxy termini of 3'-hydroxy-terminated oligonucleotides.</text>
        <dbReference type="EC" id="3.1.4.1"/>
    </reaction>
</comment>
<protein>
    <recommendedName>
        <fullName evidence="5">Fanconi-associated nuclease</fullName>
        <ecNumber evidence="5">3.1.4.1</ecNumber>
    </recommendedName>
</protein>
<comment type="function">
    <text evidence="5">Nuclease required for the repair of DNA interstrand cross-links (ICL). Acts as a 5'-3' exonuclease that anchors at a cut end of DNA and cleaves DNA successively at every third nucleotide, allowing to excise an ICL from one strand through flanking incisions.</text>
</comment>
<keyword evidence="5" id="KW-0234">DNA repair</keyword>
<evidence type="ECO:0000313" key="8">
    <source>
        <dbReference type="Proteomes" id="UP000694925"/>
    </source>
</evidence>
<dbReference type="EC" id="3.1.4.1" evidence="5"/>
<keyword evidence="5" id="KW-0464">Manganese</keyword>
<comment type="similarity">
    <text evidence="5">Belongs to the FAN1 family.</text>
</comment>
<dbReference type="GO" id="GO:0004528">
    <property type="term" value="F:phosphodiesterase I activity"/>
    <property type="evidence" value="ECO:0007669"/>
    <property type="project" value="UniProtKB-EC"/>
</dbReference>
<accession>A0AAJ7S9S4</accession>
<gene>
    <name evidence="9 10" type="primary">LOC108629782</name>
</gene>
<evidence type="ECO:0000259" key="7">
    <source>
        <dbReference type="SMART" id="SM00990"/>
    </source>
</evidence>
<proteinExistence type="inferred from homology"/>
<dbReference type="GO" id="GO:0008409">
    <property type="term" value="F:5'-3' exonuclease activity"/>
    <property type="evidence" value="ECO:0007669"/>
    <property type="project" value="TreeGrafter"/>
</dbReference>
<sequence length="955" mass="111021">MSQLKQTSIVNYFNKVKRSIDQNKKIMEDKRIKLDVSNSEEECIIVDHYNVNSVLEVILNDDDDDRRAIEGNKTILPATAEIIDITEPDNAMHWMNTNKDSNDSLEILLPVNEVTVNENKSMIVDPNAKNVRDTARLRGTDNKLGEMTEEVEDFKISRPSSSRELTRANDNNNNSDRVRNEEPRPYNYTPKKASEKWSRIKHFNNANNNLSNSSPQYLPKVPSGKTPTKYKNTHLDYIIHQTIENLNLAKQGAIPPNDFDLSEVYSKPKFKYTYSKKINASISTKYEVDGIKTHNDFKSFILLSAICTVLANPINCGYFDEDELDFIYVILTLPEEALFLLARLISRKRDWIKENNIKYPDIKDKRHAMEVLVSKEICIGKTQDLSEALELLDAKEIQDLCRQWKLETRGRNKKRNIQELLKSSKQKPLFPEQKNSSGSLLQVKVNEILGSCIRISLKTWDVIDRIIILLIPYHSKLDIKDRIEKLSDIYGKKITYPEHPGDYFPVFSDKSHLVKYIEATSKLFNVLRSIEKKNWEEVQKSGISALTNLPQILEDESLRFKNCELPVHVHCYMPGYKWLKILDKCIQALKKSTDKTLAVRALNFLLKQQYYMHGRKGRWHTELYLIKMSYYKQDIENTALNIMRVLNEEKLTVIDKVNLLERGNMIYKRKTGGVKETTKHDLMNVLSLNKHYIPEQPPSFEIQAELMPGSGTGKSIWRIGRNNTGDTYGSVENVVLQYYKDKGFPKGIHYEGSLPVTLFFTLFWEELYDINIPGVFVTPYQEAPSDLFTEQFYENRKDKIDTKMKVLEDFNNESFSDYMETRFQKYRQYTSMMSSAESGFKMKEIVYCLGKEGVLGICNKLCENFKAWKAGFPDLFLWNYDTKEAATFTLTQYINLDNIFVKNSTFLYIYSLKHKIIEVKGPNDKLSTKQRLWMDYLHRLGLNTKLCLVKTKSKI</sequence>
<dbReference type="GO" id="GO:0070336">
    <property type="term" value="F:flap-structured DNA binding"/>
    <property type="evidence" value="ECO:0007669"/>
    <property type="project" value="TreeGrafter"/>
</dbReference>
<evidence type="ECO:0000313" key="10">
    <source>
        <dbReference type="RefSeq" id="XP_026673325.1"/>
    </source>
</evidence>
<evidence type="ECO:0000256" key="4">
    <source>
        <dbReference type="ARBA" id="ARBA00022842"/>
    </source>
</evidence>
<comment type="cofactor">
    <cofactor evidence="5">
        <name>Mg(2+)</name>
        <dbReference type="ChEBI" id="CHEBI:18420"/>
    </cofactor>
    <cofactor evidence="5">
        <name>Mn(2+)</name>
        <dbReference type="ChEBI" id="CHEBI:29035"/>
    </cofactor>
</comment>